<comment type="caution">
    <text evidence="2">The sequence shown here is derived from an EMBL/GenBank/DDBJ whole genome shotgun (WGS) entry which is preliminary data.</text>
</comment>
<evidence type="ECO:0000313" key="2">
    <source>
        <dbReference type="EMBL" id="MBB2176601.1"/>
    </source>
</evidence>
<dbReference type="InterPro" id="IPR040531">
    <property type="entry name" value="DUF5623"/>
</dbReference>
<dbReference type="Proteomes" id="UP000561066">
    <property type="component" value="Unassembled WGS sequence"/>
</dbReference>
<name>A0A7W4J8M5_9PROT</name>
<dbReference type="EMBL" id="JABEQH010000015">
    <property type="protein sequence ID" value="MBB2176601.1"/>
    <property type="molecule type" value="Genomic_DNA"/>
</dbReference>
<gene>
    <name evidence="2" type="ORF">HLH21_11790</name>
</gene>
<proteinExistence type="predicted"/>
<evidence type="ECO:0000259" key="1">
    <source>
        <dbReference type="Pfam" id="PF18536"/>
    </source>
</evidence>
<evidence type="ECO:0000313" key="3">
    <source>
        <dbReference type="Proteomes" id="UP000561066"/>
    </source>
</evidence>
<sequence length="437" mass="49742">MLNRSVRPTTIDGVKRLAIEIRKKSGIQHSAALDRAAQAANCSNYRNARRVLPARAVMCARPYVLLTIYWRDEKKPQNIGRETLNISLSKPILHICDKLALKYARGFGDLRMVADDHFVCDTLAQTQVRARERLCTAERSLRFMEYTGLRPCRNHRKNYPDGSSKDNLPNNDHATRWIDPTIGQFILVDEPYKGAPDDLERTKWAIRHRWSISKTSWAGMYNPYECDLYIATENSPNYDLDALTKKINNMPPPLLEKNWTGESVLSWDMFVSPMADTPQDIRRARSQATVIPRASTTSLPCSYKPGSRTRRPVGALGIEGHIHAGRIIKAILWSGMLPDGVHIRLSSLRSTLEGWMSFEIKPGELEGSEFFDVYYHQPQETDPYNGRAKSRDGIVALLVELKGQLQATYQDCAPLRQQIRRIEMSATLVNKMKTIDN</sequence>
<protein>
    <submittedName>
        <fullName evidence="2">DUF5623 domain-containing protein</fullName>
    </submittedName>
</protein>
<accession>A0A7W4J8M5</accession>
<keyword evidence="3" id="KW-1185">Reference proteome</keyword>
<organism evidence="2 3">
    <name type="scientific">Gluconacetobacter johannae</name>
    <dbReference type="NCBI Taxonomy" id="112140"/>
    <lineage>
        <taxon>Bacteria</taxon>
        <taxon>Pseudomonadati</taxon>
        <taxon>Pseudomonadota</taxon>
        <taxon>Alphaproteobacteria</taxon>
        <taxon>Acetobacterales</taxon>
        <taxon>Acetobacteraceae</taxon>
        <taxon>Gluconacetobacter</taxon>
    </lineage>
</organism>
<dbReference type="RefSeq" id="WP_182943951.1">
    <property type="nucleotide sequence ID" value="NZ_JABEQH010000015.1"/>
</dbReference>
<dbReference type="Pfam" id="PF18536">
    <property type="entry name" value="DUF5623"/>
    <property type="match status" value="1"/>
</dbReference>
<dbReference type="AlphaFoldDB" id="A0A7W4J8M5"/>
<reference evidence="2 3" key="1">
    <citation type="submission" date="2020-04" db="EMBL/GenBank/DDBJ databases">
        <title>Description of novel Gluconacetobacter.</title>
        <authorList>
            <person name="Sombolestani A."/>
        </authorList>
    </citation>
    <scope>NUCLEOTIDE SEQUENCE [LARGE SCALE GENOMIC DNA]</scope>
    <source>
        <strain evidence="2 3">LMG 21312</strain>
    </source>
</reference>
<feature type="domain" description="DUF5623" evidence="1">
    <location>
        <begin position="309"/>
        <end position="424"/>
    </location>
</feature>
<dbReference type="Gene3D" id="1.20.1260.40">
    <property type="match status" value="1"/>
</dbReference>